<evidence type="ECO:0000256" key="1">
    <source>
        <dbReference type="SAM" id="MobiDB-lite"/>
    </source>
</evidence>
<proteinExistence type="predicted"/>
<dbReference type="EMBL" id="JAINUF010000002">
    <property type="protein sequence ID" value="KAJ8376141.1"/>
    <property type="molecule type" value="Genomic_DNA"/>
</dbReference>
<name>A0A9Q1JA70_SYNKA</name>
<evidence type="ECO:0000313" key="3">
    <source>
        <dbReference type="Proteomes" id="UP001152622"/>
    </source>
</evidence>
<feature type="region of interest" description="Disordered" evidence="1">
    <location>
        <begin position="45"/>
        <end position="75"/>
    </location>
</feature>
<evidence type="ECO:0000313" key="2">
    <source>
        <dbReference type="EMBL" id="KAJ8376141.1"/>
    </source>
</evidence>
<dbReference type="Proteomes" id="UP001152622">
    <property type="component" value="Chromosome 2"/>
</dbReference>
<accession>A0A9Q1JA70</accession>
<feature type="compositionally biased region" description="Basic and acidic residues" evidence="1">
    <location>
        <begin position="49"/>
        <end position="75"/>
    </location>
</feature>
<organism evidence="2 3">
    <name type="scientific">Synaphobranchus kaupii</name>
    <name type="common">Kaup's arrowtooth eel</name>
    <dbReference type="NCBI Taxonomy" id="118154"/>
    <lineage>
        <taxon>Eukaryota</taxon>
        <taxon>Metazoa</taxon>
        <taxon>Chordata</taxon>
        <taxon>Craniata</taxon>
        <taxon>Vertebrata</taxon>
        <taxon>Euteleostomi</taxon>
        <taxon>Actinopterygii</taxon>
        <taxon>Neopterygii</taxon>
        <taxon>Teleostei</taxon>
        <taxon>Anguilliformes</taxon>
        <taxon>Synaphobranchidae</taxon>
        <taxon>Synaphobranchus</taxon>
    </lineage>
</organism>
<dbReference type="AlphaFoldDB" id="A0A9Q1JA70"/>
<reference evidence="2" key="1">
    <citation type="journal article" date="2023" name="Science">
        <title>Genome structures resolve the early diversification of teleost fishes.</title>
        <authorList>
            <person name="Parey E."/>
            <person name="Louis A."/>
            <person name="Montfort J."/>
            <person name="Bouchez O."/>
            <person name="Roques C."/>
            <person name="Iampietro C."/>
            <person name="Lluch J."/>
            <person name="Castinel A."/>
            <person name="Donnadieu C."/>
            <person name="Desvignes T."/>
            <person name="Floi Bucao C."/>
            <person name="Jouanno E."/>
            <person name="Wen M."/>
            <person name="Mejri S."/>
            <person name="Dirks R."/>
            <person name="Jansen H."/>
            <person name="Henkel C."/>
            <person name="Chen W.J."/>
            <person name="Zahm M."/>
            <person name="Cabau C."/>
            <person name="Klopp C."/>
            <person name="Thompson A.W."/>
            <person name="Robinson-Rechavi M."/>
            <person name="Braasch I."/>
            <person name="Lecointre G."/>
            <person name="Bobe J."/>
            <person name="Postlethwait J.H."/>
            <person name="Berthelot C."/>
            <person name="Roest Crollius H."/>
            <person name="Guiguen Y."/>
        </authorList>
    </citation>
    <scope>NUCLEOTIDE SEQUENCE</scope>
    <source>
        <strain evidence="2">WJC10195</strain>
    </source>
</reference>
<sequence length="155" mass="16995">MSQGQLSSITLHNWVLMAELAKELTECARETAACDELSAVGDVTGGEARASHNRVDSELELRKRGQSESRADHRGQYLSKHKRNIRKEAVKKPHRANIIDLAASTPDNSEFTINMSTTVCCQKNLVIMCDLAFPFPSTVTNIGPSSDIILLLGSK</sequence>
<comment type="caution">
    <text evidence="2">The sequence shown here is derived from an EMBL/GenBank/DDBJ whole genome shotgun (WGS) entry which is preliminary data.</text>
</comment>
<protein>
    <submittedName>
        <fullName evidence="2">Uncharacterized protein</fullName>
    </submittedName>
</protein>
<keyword evidence="3" id="KW-1185">Reference proteome</keyword>
<gene>
    <name evidence="2" type="ORF">SKAU_G00067210</name>
</gene>